<name>A0A829BRA6_STRMG</name>
<accession>A0A829BRA6</accession>
<keyword evidence="1" id="KW-0472">Membrane</keyword>
<feature type="transmembrane region" description="Helical" evidence="1">
    <location>
        <begin position="241"/>
        <end position="260"/>
    </location>
</feature>
<feature type="transmembrane region" description="Helical" evidence="1">
    <location>
        <begin position="202"/>
        <end position="229"/>
    </location>
</feature>
<dbReference type="RefSeq" id="WP_002283502.1">
    <property type="nucleotide sequence ID" value="NZ_AHSR01000018.1"/>
</dbReference>
<evidence type="ECO:0000313" key="2">
    <source>
        <dbReference type="EMBL" id="EMC24314.1"/>
    </source>
</evidence>
<comment type="caution">
    <text evidence="2">The sequence shown here is derived from an EMBL/GenBank/DDBJ whole genome shotgun (WGS) entry which is preliminary data.</text>
</comment>
<feature type="transmembrane region" description="Helical" evidence="1">
    <location>
        <begin position="326"/>
        <end position="346"/>
    </location>
</feature>
<keyword evidence="1" id="KW-1133">Transmembrane helix</keyword>
<feature type="transmembrane region" description="Helical" evidence="1">
    <location>
        <begin position="36"/>
        <end position="58"/>
    </location>
</feature>
<reference evidence="2 3" key="1">
    <citation type="journal article" date="2013" name="Mol. Biol. Evol.">
        <title>Evolutionary and population genomics of the cavity causing bacteria Streptococcus mutans.</title>
        <authorList>
            <person name="Cornejo O.E."/>
            <person name="Lefebure T."/>
            <person name="Pavinski Bitar P.D."/>
            <person name="Lang P."/>
            <person name="Richards V.P."/>
            <person name="Eilertson K."/>
            <person name="Do T."/>
            <person name="Beighton D."/>
            <person name="Zeng L."/>
            <person name="Ahn S.J."/>
            <person name="Burne R.A."/>
            <person name="Siepel A."/>
            <person name="Bustamante C.D."/>
            <person name="Stanhope M.J."/>
        </authorList>
    </citation>
    <scope>NUCLEOTIDE SEQUENCE [LARGE SCALE GENOMIC DNA]</scope>
    <source>
        <strain evidence="2 3">SM6</strain>
    </source>
</reference>
<keyword evidence="1" id="KW-0812">Transmembrane</keyword>
<sequence length="617" mass="71247">MIKDFRLRFLDNLKSNKEIKNSSNDSNDDSLMLSSYLSYSIVFLIYAIIITYISYISINRGSWMYDYSFHMSRIVGLAQSLKNGDWLPNLNYVIANNSGYAVTMFYGNWQLYIPALVFLATKTATFAYSVYAFLLIYSSSLTGFYSLYQMSKSKKRAFIFALILPITIPFFGYGMVAAIPLIPLLFYSLYKVIYSERYNPMLLAAVISLLIQTHVISTIVLGIASAIFVLLNSNQLTRQKLFSFSLSLVIGLIMTSGYIFQYVEQTQSQTFFVSWIIRDFPFPAKILMLPNSVGDAIINYQFPIAIVIIVIGLVSSFWIKSVSRKLILMSLLLLFSTTTLIPWKILKYSFLGVFQYTNRLVYFLPIYVLMAACISFNKYLVISICIFQFGYYIVTQPYKYSYEEYRESIEYLKNTNTFAVKAFKNPLQLSYDTSGDEYLNLSVNHDDMRNGLSLNQFLYNQQEVAIENVRQKYNDLEFDVSLKSNQPQTIVVPRIWYKGYKAYYSDKAVGTQPKIIYQKLSKEELTQYSKAKKPKVTEKALYNGFATISVSHSGHVQIAYKKTFVQCIGYTIEILAWLPRKVRQQLWMVLSKIGETIILCSKKIRQYVDENLKQKIS</sequence>
<evidence type="ECO:0000313" key="3">
    <source>
        <dbReference type="Proteomes" id="UP000011676"/>
    </source>
</evidence>
<feature type="transmembrane region" description="Helical" evidence="1">
    <location>
        <begin position="366"/>
        <end position="394"/>
    </location>
</feature>
<feature type="transmembrane region" description="Helical" evidence="1">
    <location>
        <begin position="158"/>
        <end position="182"/>
    </location>
</feature>
<feature type="transmembrane region" description="Helical" evidence="1">
    <location>
        <begin position="297"/>
        <end position="319"/>
    </location>
</feature>
<dbReference type="EMBL" id="AHSR01000018">
    <property type="protein sequence ID" value="EMC24314.1"/>
    <property type="molecule type" value="Genomic_DNA"/>
</dbReference>
<feature type="transmembrane region" description="Helical" evidence="1">
    <location>
        <begin position="111"/>
        <end position="137"/>
    </location>
</feature>
<organism evidence="2 3">
    <name type="scientific">Streptococcus mutans SM6</name>
    <dbReference type="NCBI Taxonomy" id="857119"/>
    <lineage>
        <taxon>Bacteria</taxon>
        <taxon>Bacillati</taxon>
        <taxon>Bacillota</taxon>
        <taxon>Bacilli</taxon>
        <taxon>Lactobacillales</taxon>
        <taxon>Streptococcaceae</taxon>
        <taxon>Streptococcus</taxon>
    </lineage>
</organism>
<dbReference type="AlphaFoldDB" id="A0A829BRA6"/>
<evidence type="ECO:0000256" key="1">
    <source>
        <dbReference type="SAM" id="Phobius"/>
    </source>
</evidence>
<dbReference type="Proteomes" id="UP000011676">
    <property type="component" value="Unassembled WGS sequence"/>
</dbReference>
<protein>
    <submittedName>
        <fullName evidence="2">Uncharacterized protein</fullName>
    </submittedName>
</protein>
<gene>
    <name evidence="2" type="ORF">SMU82_04508</name>
</gene>
<proteinExistence type="predicted"/>